<name>A0A165K583_EXIGL</name>
<evidence type="ECO:0000313" key="2">
    <source>
        <dbReference type="Proteomes" id="UP000077266"/>
    </source>
</evidence>
<dbReference type="EMBL" id="KV425951">
    <property type="protein sequence ID" value="KZV95812.1"/>
    <property type="molecule type" value="Genomic_DNA"/>
</dbReference>
<dbReference type="OrthoDB" id="2564148at2759"/>
<feature type="non-terminal residue" evidence="1">
    <location>
        <position position="243"/>
    </location>
</feature>
<accession>A0A165K583</accession>
<gene>
    <name evidence="1" type="ORF">EXIGLDRAFT_734660</name>
</gene>
<dbReference type="AlphaFoldDB" id="A0A165K583"/>
<dbReference type="InParanoid" id="A0A165K583"/>
<reference evidence="1 2" key="1">
    <citation type="journal article" date="2016" name="Mol. Biol. Evol.">
        <title>Comparative Genomics of Early-Diverging Mushroom-Forming Fungi Provides Insights into the Origins of Lignocellulose Decay Capabilities.</title>
        <authorList>
            <person name="Nagy L.G."/>
            <person name="Riley R."/>
            <person name="Tritt A."/>
            <person name="Adam C."/>
            <person name="Daum C."/>
            <person name="Floudas D."/>
            <person name="Sun H."/>
            <person name="Yadav J.S."/>
            <person name="Pangilinan J."/>
            <person name="Larsson K.H."/>
            <person name="Matsuura K."/>
            <person name="Barry K."/>
            <person name="Labutti K."/>
            <person name="Kuo R."/>
            <person name="Ohm R.A."/>
            <person name="Bhattacharya S.S."/>
            <person name="Shirouzu T."/>
            <person name="Yoshinaga Y."/>
            <person name="Martin F.M."/>
            <person name="Grigoriev I.V."/>
            <person name="Hibbett D.S."/>
        </authorList>
    </citation>
    <scope>NUCLEOTIDE SEQUENCE [LARGE SCALE GENOMIC DNA]</scope>
    <source>
        <strain evidence="1 2">HHB12029</strain>
    </source>
</reference>
<evidence type="ECO:0000313" key="1">
    <source>
        <dbReference type="EMBL" id="KZV95812.1"/>
    </source>
</evidence>
<sequence length="243" mass="27502">MAQENTDVVDVFDAASAGTVDSSPFANLPFELVIIIITAAARDRASPSWVASLALLCRAIRNAVNPVLFETLRMTDMNCDAIARHKTRFQQTRHLHIIFTKPARQNDAFDRFEELVRQPFSSFTAVTLLSYSSSCCRRMLLLLQDSTATVSHLHVRYFPLYYDGPANWLPSSVTHLALDLPLRDLDDLDIFVLYISQYLEEFGRGLERLLLRTTCMPMDVKRAFIDAVDGVAVARLWVDDDRA</sequence>
<dbReference type="Proteomes" id="UP000077266">
    <property type="component" value="Unassembled WGS sequence"/>
</dbReference>
<proteinExistence type="predicted"/>
<organism evidence="1 2">
    <name type="scientific">Exidia glandulosa HHB12029</name>
    <dbReference type="NCBI Taxonomy" id="1314781"/>
    <lineage>
        <taxon>Eukaryota</taxon>
        <taxon>Fungi</taxon>
        <taxon>Dikarya</taxon>
        <taxon>Basidiomycota</taxon>
        <taxon>Agaricomycotina</taxon>
        <taxon>Agaricomycetes</taxon>
        <taxon>Auriculariales</taxon>
        <taxon>Exidiaceae</taxon>
        <taxon>Exidia</taxon>
    </lineage>
</organism>
<protein>
    <recommendedName>
        <fullName evidence="3">F-box domain-containing protein</fullName>
    </recommendedName>
</protein>
<evidence type="ECO:0008006" key="3">
    <source>
        <dbReference type="Google" id="ProtNLM"/>
    </source>
</evidence>
<keyword evidence="2" id="KW-1185">Reference proteome</keyword>